<dbReference type="Proteomes" id="UP000429232">
    <property type="component" value="Chromosome"/>
</dbReference>
<gene>
    <name evidence="1" type="ORF">GO620_001900</name>
</gene>
<keyword evidence="2" id="KW-1185">Reference proteome</keyword>
<evidence type="ECO:0000313" key="1">
    <source>
        <dbReference type="EMBL" id="QQL50230.1"/>
    </source>
</evidence>
<dbReference type="EMBL" id="CP066775">
    <property type="protein sequence ID" value="QQL50230.1"/>
    <property type="molecule type" value="Genomic_DNA"/>
</dbReference>
<proteinExistence type="predicted"/>
<dbReference type="AlphaFoldDB" id="A0A6I4IMR0"/>
<dbReference type="RefSeq" id="WP_157522720.1">
    <property type="nucleotide sequence ID" value="NZ_CP066775.1"/>
</dbReference>
<dbReference type="InterPro" id="IPR011990">
    <property type="entry name" value="TPR-like_helical_dom_sf"/>
</dbReference>
<protein>
    <recommendedName>
        <fullName evidence="3">YaiO family outer membrane protein</fullName>
    </recommendedName>
</protein>
<organism evidence="1 2">
    <name type="scientific">Mucilaginibacter ginkgonis</name>
    <dbReference type="NCBI Taxonomy" id="2682091"/>
    <lineage>
        <taxon>Bacteria</taxon>
        <taxon>Pseudomonadati</taxon>
        <taxon>Bacteroidota</taxon>
        <taxon>Sphingobacteriia</taxon>
        <taxon>Sphingobacteriales</taxon>
        <taxon>Sphingobacteriaceae</taxon>
        <taxon>Mucilaginibacter</taxon>
    </lineage>
</organism>
<dbReference type="KEGG" id="mgik:GO620_001900"/>
<reference evidence="1 2" key="1">
    <citation type="submission" date="2020-12" db="EMBL/GenBank/DDBJ databases">
        <title>HMF7856_wgs.fasta genome submission.</title>
        <authorList>
            <person name="Kang H."/>
            <person name="Kim H."/>
            <person name="Joh K."/>
        </authorList>
    </citation>
    <scope>NUCLEOTIDE SEQUENCE [LARGE SCALE GENOMIC DNA]</scope>
    <source>
        <strain evidence="1 2">HMF7856</strain>
    </source>
</reference>
<accession>A0A6I4IMR0</accession>
<name>A0A6I4IMR0_9SPHI</name>
<evidence type="ECO:0000313" key="2">
    <source>
        <dbReference type="Proteomes" id="UP000429232"/>
    </source>
</evidence>
<sequence length="400" mass="45189">MAYRKYVIVLALLLQAFALKAQQDPYIHADTISYELYKAGEWQKLIAYADSALATGLDFQLLRYRLAYARFVTEDYKAALQQYNAIITADSYAPVARYYAYFCNLYLNNEPGSFANAAYLDSATLKKEGIARFAFTCAALEAGIKAPESAGRQTGLYTRAGLSNRVGWHLLLDQSVIYFNQKVNGPAVNVNPPGILGPVNTRVNDDSQIEYFLKARYSLNQKFTLLSAYHYLNTNYAGTTYNSNIGVLGFIYTGGRYTDLQADINLGSIYSSRLLQYNAQLTWYSNGNLNLYTISKASLKSYNSATEFIFGQSIGFKTGRKTWLEANITLGNLENYVDADGLYIYNAIDPTKFKTGATFFYRLNLHTMLQINYTYETKYDIYRLDNYGQHSITAGVAWKF</sequence>
<dbReference type="SUPFAM" id="SSF48452">
    <property type="entry name" value="TPR-like"/>
    <property type="match status" value="1"/>
</dbReference>
<evidence type="ECO:0008006" key="3">
    <source>
        <dbReference type="Google" id="ProtNLM"/>
    </source>
</evidence>